<evidence type="ECO:0000313" key="11">
    <source>
        <dbReference type="Proteomes" id="UP000184248"/>
    </source>
</evidence>
<evidence type="ECO:0000256" key="1">
    <source>
        <dbReference type="ARBA" id="ARBA00001033"/>
    </source>
</evidence>
<feature type="binding site" evidence="8">
    <location>
        <position position="69"/>
    </location>
    <ligand>
        <name>Mg(2+)</name>
        <dbReference type="ChEBI" id="CHEBI:18420"/>
        <label>1</label>
        <note>catalytic</note>
    </ligand>
</feature>
<evidence type="ECO:0000313" key="10">
    <source>
        <dbReference type="EMBL" id="SHK77395.1"/>
    </source>
</evidence>
<dbReference type="InterPro" id="IPR033942">
    <property type="entry name" value="IMPase"/>
</dbReference>
<dbReference type="PROSITE" id="PS00629">
    <property type="entry name" value="IMP_1"/>
    <property type="match status" value="1"/>
</dbReference>
<comment type="cofactor">
    <cofactor evidence="2 8 9">
        <name>Mg(2+)</name>
        <dbReference type="ChEBI" id="CHEBI:18420"/>
    </cofactor>
</comment>
<dbReference type="InterPro" id="IPR000760">
    <property type="entry name" value="Inositol_monophosphatase-like"/>
</dbReference>
<accession>A0A1M6V7M6</accession>
<evidence type="ECO:0000256" key="4">
    <source>
        <dbReference type="ARBA" id="ARBA00022723"/>
    </source>
</evidence>
<feature type="binding site" evidence="8">
    <location>
        <position position="86"/>
    </location>
    <ligand>
        <name>Mg(2+)</name>
        <dbReference type="ChEBI" id="CHEBI:18420"/>
        <label>1</label>
        <note>catalytic</note>
    </ligand>
</feature>
<keyword evidence="6" id="KW-0805">Transcription regulation</keyword>
<dbReference type="PRINTS" id="PR00377">
    <property type="entry name" value="IMPHPHTASES"/>
</dbReference>
<reference evidence="11" key="1">
    <citation type="submission" date="2016-11" db="EMBL/GenBank/DDBJ databases">
        <authorList>
            <person name="Varghese N."/>
            <person name="Submissions S."/>
        </authorList>
    </citation>
    <scope>NUCLEOTIDE SEQUENCE [LARGE SCALE GENOMIC DNA]</scope>
    <source>
        <strain evidence="11">ALO Sharm</strain>
    </source>
</reference>
<feature type="binding site" evidence="8">
    <location>
        <position position="89"/>
    </location>
    <ligand>
        <name>Mg(2+)</name>
        <dbReference type="ChEBI" id="CHEBI:18420"/>
        <label>1</label>
        <note>catalytic</note>
    </ligand>
</feature>
<keyword evidence="11" id="KW-1185">Reference proteome</keyword>
<dbReference type="GO" id="GO:0046872">
    <property type="term" value="F:metal ion binding"/>
    <property type="evidence" value="ECO:0007669"/>
    <property type="project" value="UniProtKB-KW"/>
</dbReference>
<dbReference type="Proteomes" id="UP000184248">
    <property type="component" value="Unassembled WGS sequence"/>
</dbReference>
<dbReference type="OrthoDB" id="9785695at2"/>
<gene>
    <name evidence="10" type="ORF">SAMN05192556_105117</name>
</gene>
<evidence type="ECO:0000256" key="7">
    <source>
        <dbReference type="ARBA" id="ARBA00022842"/>
    </source>
</evidence>
<evidence type="ECO:0000256" key="5">
    <source>
        <dbReference type="ARBA" id="ARBA00022801"/>
    </source>
</evidence>
<dbReference type="Gene3D" id="3.40.190.80">
    <property type="match status" value="1"/>
</dbReference>
<dbReference type="PRINTS" id="PR01959">
    <property type="entry name" value="SBIMPHPHTASE"/>
</dbReference>
<feature type="binding site" evidence="8">
    <location>
        <position position="88"/>
    </location>
    <ligand>
        <name>Mg(2+)</name>
        <dbReference type="ChEBI" id="CHEBI:18420"/>
        <label>1</label>
        <note>catalytic</note>
    </ligand>
</feature>
<organism evidence="10 11">
    <name type="scientific">Halomonas caseinilytica</name>
    <dbReference type="NCBI Taxonomy" id="438744"/>
    <lineage>
        <taxon>Bacteria</taxon>
        <taxon>Pseudomonadati</taxon>
        <taxon>Pseudomonadota</taxon>
        <taxon>Gammaproteobacteria</taxon>
        <taxon>Oceanospirillales</taxon>
        <taxon>Halomonadaceae</taxon>
        <taxon>Halomonas</taxon>
    </lineage>
</organism>
<evidence type="ECO:0000256" key="3">
    <source>
        <dbReference type="ARBA" id="ARBA00009759"/>
    </source>
</evidence>
<dbReference type="InterPro" id="IPR020583">
    <property type="entry name" value="Inositol_monoP_metal-BS"/>
</dbReference>
<dbReference type="Gene3D" id="3.30.540.10">
    <property type="entry name" value="Fructose-1,6-Bisphosphatase, subunit A, domain 1"/>
    <property type="match status" value="1"/>
</dbReference>
<dbReference type="InterPro" id="IPR022337">
    <property type="entry name" value="Inositol_monophosphatase_SuhB"/>
</dbReference>
<evidence type="ECO:0000256" key="8">
    <source>
        <dbReference type="PIRSR" id="PIRSR600760-2"/>
    </source>
</evidence>
<dbReference type="AlphaFoldDB" id="A0A1M6V7M6"/>
<dbReference type="Pfam" id="PF00459">
    <property type="entry name" value="Inositol_P"/>
    <property type="match status" value="1"/>
</dbReference>
<sequence>MHESSLIASLQHAARLAGAHLLEGYQAAGAIDFEAKGVSDFVTHYDRAAERIIIDCLQRAHPGLAFLGEESGVTPSGAGDTTVIIDPLDGTNNFLHRVPHFSVSIAVRQGRSLTHGVVYQPLLDEMLWAVAGEGAYCNEQRIAAPPARALHEMLIATCLPYHDKGDCPTSLAQLTALMPRVAGIRVPGSAALEVAYAGLGRFDAFWSQGARLELWDVAAGIVIAREAGCTVTDIAGDSTPDEWASLLVAHPERHGELLEILSAGGLSRTCAASP</sequence>
<keyword evidence="5 9" id="KW-0378">Hydrolase</keyword>
<dbReference type="PANTHER" id="PTHR20854:SF4">
    <property type="entry name" value="INOSITOL-1-MONOPHOSPHATASE-RELATED"/>
    <property type="match status" value="1"/>
</dbReference>
<dbReference type="FunFam" id="3.30.540.10:FF:000003">
    <property type="entry name" value="Inositol-1-monophosphatase"/>
    <property type="match status" value="1"/>
</dbReference>
<dbReference type="SUPFAM" id="SSF56655">
    <property type="entry name" value="Carbohydrate phosphatase"/>
    <property type="match status" value="1"/>
</dbReference>
<dbReference type="EC" id="3.1.3.25" evidence="9"/>
<dbReference type="GO" id="GO:0006020">
    <property type="term" value="P:inositol metabolic process"/>
    <property type="evidence" value="ECO:0007669"/>
    <property type="project" value="TreeGrafter"/>
</dbReference>
<protein>
    <recommendedName>
        <fullName evidence="9">Inositol-1-monophosphatase</fullName>
        <ecNumber evidence="9">3.1.3.25</ecNumber>
    </recommendedName>
</protein>
<dbReference type="GO" id="GO:0031564">
    <property type="term" value="P:transcription antitermination"/>
    <property type="evidence" value="ECO:0007669"/>
    <property type="project" value="UniProtKB-KW"/>
</dbReference>
<evidence type="ECO:0000256" key="6">
    <source>
        <dbReference type="ARBA" id="ARBA00022814"/>
    </source>
</evidence>
<evidence type="ECO:0000256" key="2">
    <source>
        <dbReference type="ARBA" id="ARBA00001946"/>
    </source>
</evidence>
<comment type="similarity">
    <text evidence="3 9">Belongs to the inositol monophosphatase superfamily.</text>
</comment>
<dbReference type="GO" id="GO:0008934">
    <property type="term" value="F:inositol monophosphate 1-phosphatase activity"/>
    <property type="evidence" value="ECO:0007669"/>
    <property type="project" value="InterPro"/>
</dbReference>
<keyword evidence="6" id="KW-0889">Transcription antitermination</keyword>
<comment type="catalytic activity">
    <reaction evidence="1 9">
        <text>a myo-inositol phosphate + H2O = myo-inositol + phosphate</text>
        <dbReference type="Rhea" id="RHEA:24056"/>
        <dbReference type="ChEBI" id="CHEBI:15377"/>
        <dbReference type="ChEBI" id="CHEBI:17268"/>
        <dbReference type="ChEBI" id="CHEBI:43474"/>
        <dbReference type="ChEBI" id="CHEBI:84139"/>
        <dbReference type="EC" id="3.1.3.25"/>
    </reaction>
</comment>
<keyword evidence="7 8" id="KW-0460">Magnesium</keyword>
<proteinExistence type="inferred from homology"/>
<evidence type="ECO:0000256" key="9">
    <source>
        <dbReference type="RuleBase" id="RU364068"/>
    </source>
</evidence>
<dbReference type="PANTHER" id="PTHR20854">
    <property type="entry name" value="INOSITOL MONOPHOSPHATASE"/>
    <property type="match status" value="1"/>
</dbReference>
<feature type="binding site" evidence="8">
    <location>
        <position position="216"/>
    </location>
    <ligand>
        <name>Mg(2+)</name>
        <dbReference type="ChEBI" id="CHEBI:18420"/>
        <label>1</label>
        <note>catalytic</note>
    </ligand>
</feature>
<dbReference type="GO" id="GO:0007165">
    <property type="term" value="P:signal transduction"/>
    <property type="evidence" value="ECO:0007669"/>
    <property type="project" value="TreeGrafter"/>
</dbReference>
<name>A0A1M6V7M6_9GAMM</name>
<dbReference type="CDD" id="cd01639">
    <property type="entry name" value="IMPase"/>
    <property type="match status" value="1"/>
</dbReference>
<keyword evidence="6" id="KW-0804">Transcription</keyword>
<keyword evidence="4 8" id="KW-0479">Metal-binding</keyword>
<dbReference type="RefSeq" id="WP_064698966.1">
    <property type="nucleotide sequence ID" value="NZ_BDEO01000004.1"/>
</dbReference>
<dbReference type="EMBL" id="FRAL01000005">
    <property type="protein sequence ID" value="SHK77395.1"/>
    <property type="molecule type" value="Genomic_DNA"/>
</dbReference>